<dbReference type="EMBL" id="OX459121">
    <property type="protein sequence ID" value="CAI9101188.1"/>
    <property type="molecule type" value="Genomic_DNA"/>
</dbReference>
<name>A0AAV1D2Y8_OLDCO</name>
<dbReference type="GO" id="GO:0016020">
    <property type="term" value="C:membrane"/>
    <property type="evidence" value="ECO:0007669"/>
    <property type="project" value="TreeGrafter"/>
</dbReference>
<keyword evidence="3" id="KW-1185">Reference proteome</keyword>
<keyword evidence="1" id="KW-1133">Transmembrane helix</keyword>
<accession>A0AAV1D2Y8</accession>
<feature type="transmembrane region" description="Helical" evidence="1">
    <location>
        <begin position="7"/>
        <end position="32"/>
    </location>
</feature>
<evidence type="ECO:0000313" key="3">
    <source>
        <dbReference type="Proteomes" id="UP001161247"/>
    </source>
</evidence>
<protein>
    <submittedName>
        <fullName evidence="2">OLC1v1038450C1</fullName>
    </submittedName>
</protein>
<organism evidence="2 3">
    <name type="scientific">Oldenlandia corymbosa var. corymbosa</name>
    <dbReference type="NCBI Taxonomy" id="529605"/>
    <lineage>
        <taxon>Eukaryota</taxon>
        <taxon>Viridiplantae</taxon>
        <taxon>Streptophyta</taxon>
        <taxon>Embryophyta</taxon>
        <taxon>Tracheophyta</taxon>
        <taxon>Spermatophyta</taxon>
        <taxon>Magnoliopsida</taxon>
        <taxon>eudicotyledons</taxon>
        <taxon>Gunneridae</taxon>
        <taxon>Pentapetalae</taxon>
        <taxon>asterids</taxon>
        <taxon>lamiids</taxon>
        <taxon>Gentianales</taxon>
        <taxon>Rubiaceae</taxon>
        <taxon>Rubioideae</taxon>
        <taxon>Spermacoceae</taxon>
        <taxon>Hedyotis-Oldenlandia complex</taxon>
        <taxon>Oldenlandia</taxon>
    </lineage>
</organism>
<evidence type="ECO:0000313" key="2">
    <source>
        <dbReference type="EMBL" id="CAI9101188.1"/>
    </source>
</evidence>
<dbReference type="AlphaFoldDB" id="A0AAV1D2Y8"/>
<dbReference type="InterPro" id="IPR010605">
    <property type="entry name" value="DUF1191"/>
</dbReference>
<gene>
    <name evidence="2" type="ORF">OLC1_LOCUS10838</name>
</gene>
<keyword evidence="1" id="KW-0472">Membrane</keyword>
<reference evidence="2" key="1">
    <citation type="submission" date="2023-03" db="EMBL/GenBank/DDBJ databases">
        <authorList>
            <person name="Julca I."/>
        </authorList>
    </citation>
    <scope>NUCLEOTIDE SEQUENCE</scope>
</reference>
<evidence type="ECO:0000256" key="1">
    <source>
        <dbReference type="SAM" id="Phobius"/>
    </source>
</evidence>
<dbReference type="PANTHER" id="PTHR33512">
    <property type="entry name" value="PROTEIN, PUTATIVE (DUF1191)-RELATED"/>
    <property type="match status" value="1"/>
</dbReference>
<keyword evidence="1" id="KW-0812">Transmembrane</keyword>
<feature type="transmembrane region" description="Helical" evidence="1">
    <location>
        <begin position="257"/>
        <end position="285"/>
    </location>
</feature>
<dbReference type="PANTHER" id="PTHR33512:SF7">
    <property type="entry name" value="LEGUME LECTIN DOMAIN-CONTAINING PROTEIN"/>
    <property type="match status" value="1"/>
</dbReference>
<dbReference type="Proteomes" id="UP001161247">
    <property type="component" value="Chromosome 4"/>
</dbReference>
<sequence>MGSKYNNIWNLIICMIFVHHFIMLNLMMMMMISPSFVHGEDNITHNPDSLDSSIRDNALRMLTTREDKFKTGVLYNLTLPNDANYSGVKATAIRLRSGSLWRYGGGNLSSFEIPPRIRPHPYSERVILVFQDLGNQSAVYYSVPNHTLVAPVLGLSAYDANFSLNDPGSQVELIPLKDPVLVHFPQLDGTRYNGSTAKCVKFSGMNGEVVEFSNVTMDNKCVANGQGHFSIAIPSLPLPPSSPPGRKVEKKVNNRYWRWWVIGFGVGICCLIISVVFGIVLYKFIRVRKIGKMERQSEKGEALDTIWIGSSRMPSASGIRTQPVLENSYLP</sequence>
<dbReference type="Pfam" id="PF06697">
    <property type="entry name" value="DUF1191"/>
    <property type="match status" value="1"/>
</dbReference>
<proteinExistence type="predicted"/>